<dbReference type="InParanoid" id="A0A2J6T9G2"/>
<dbReference type="AlphaFoldDB" id="A0A2J6T9G2"/>
<reference evidence="2 3" key="1">
    <citation type="submission" date="2016-04" db="EMBL/GenBank/DDBJ databases">
        <title>A degradative enzymes factory behind the ericoid mycorrhizal symbiosis.</title>
        <authorList>
            <consortium name="DOE Joint Genome Institute"/>
            <person name="Martino E."/>
            <person name="Morin E."/>
            <person name="Grelet G."/>
            <person name="Kuo A."/>
            <person name="Kohler A."/>
            <person name="Daghino S."/>
            <person name="Barry K."/>
            <person name="Choi C."/>
            <person name="Cichocki N."/>
            <person name="Clum A."/>
            <person name="Copeland A."/>
            <person name="Hainaut M."/>
            <person name="Haridas S."/>
            <person name="Labutti K."/>
            <person name="Lindquist E."/>
            <person name="Lipzen A."/>
            <person name="Khouja H.-R."/>
            <person name="Murat C."/>
            <person name="Ohm R."/>
            <person name="Olson A."/>
            <person name="Spatafora J."/>
            <person name="Veneault-Fourrey C."/>
            <person name="Henrissat B."/>
            <person name="Grigoriev I."/>
            <person name="Martin F."/>
            <person name="Perotto S."/>
        </authorList>
    </citation>
    <scope>NUCLEOTIDE SEQUENCE [LARGE SCALE GENOMIC DNA]</scope>
    <source>
        <strain evidence="2 3">E</strain>
    </source>
</reference>
<evidence type="ECO:0000256" key="1">
    <source>
        <dbReference type="SAM" id="MobiDB-lite"/>
    </source>
</evidence>
<gene>
    <name evidence="2" type="ORF">K444DRAFT_630064</name>
</gene>
<protein>
    <submittedName>
        <fullName evidence="2">Uncharacterized protein</fullName>
    </submittedName>
</protein>
<dbReference type="EMBL" id="KZ613813">
    <property type="protein sequence ID" value="PMD59666.1"/>
    <property type="molecule type" value="Genomic_DNA"/>
</dbReference>
<sequence>MFAEQSVAPPLHEPPLRNPSNANKPNSSGPRNRVPPRKKSIAVKGAKPQGISKSRLEETNRSKRSKPLLGKSAFTTASNNGKTLKSIFGDPNIPKCAWGLGGVTDIQLLENESRAGDKTYIRGPDKVIGSLGQWRRAHAAWAILQGAEQCTNNEFAGSASGRNGNKLPSRWRCDAPQTYTGMLRVSPNPKTPLSTA</sequence>
<dbReference type="OrthoDB" id="26838at2759"/>
<organism evidence="2 3">
    <name type="scientific">Hyaloscypha bicolor E</name>
    <dbReference type="NCBI Taxonomy" id="1095630"/>
    <lineage>
        <taxon>Eukaryota</taxon>
        <taxon>Fungi</taxon>
        <taxon>Dikarya</taxon>
        <taxon>Ascomycota</taxon>
        <taxon>Pezizomycotina</taxon>
        <taxon>Leotiomycetes</taxon>
        <taxon>Helotiales</taxon>
        <taxon>Hyaloscyphaceae</taxon>
        <taxon>Hyaloscypha</taxon>
        <taxon>Hyaloscypha bicolor</taxon>
    </lineage>
</organism>
<dbReference type="RefSeq" id="XP_024736570.1">
    <property type="nucleotide sequence ID" value="XM_024883151.1"/>
</dbReference>
<dbReference type="Proteomes" id="UP000235371">
    <property type="component" value="Unassembled WGS sequence"/>
</dbReference>
<proteinExistence type="predicted"/>
<dbReference type="GeneID" id="36591228"/>
<keyword evidence="3" id="KW-1185">Reference proteome</keyword>
<feature type="compositionally biased region" description="Polar residues" evidence="1">
    <location>
        <begin position="18"/>
        <end position="30"/>
    </location>
</feature>
<name>A0A2J6T9G2_9HELO</name>
<feature type="region of interest" description="Disordered" evidence="1">
    <location>
        <begin position="1"/>
        <end position="76"/>
    </location>
</feature>
<evidence type="ECO:0000313" key="2">
    <source>
        <dbReference type="EMBL" id="PMD59666.1"/>
    </source>
</evidence>
<dbReference type="STRING" id="1095630.A0A2J6T9G2"/>
<evidence type="ECO:0000313" key="3">
    <source>
        <dbReference type="Proteomes" id="UP000235371"/>
    </source>
</evidence>
<accession>A0A2J6T9G2</accession>